<name>A0A1W6WHN3_BACTU</name>
<keyword evidence="2" id="KW-1185">Reference proteome</keyword>
<gene>
    <name evidence="1" type="ORF">CAB88_01050</name>
</gene>
<protein>
    <recommendedName>
        <fullName evidence="3">Lipoprotein</fullName>
    </recommendedName>
</protein>
<reference evidence="1 2" key="1">
    <citation type="submission" date="2017-04" db="EMBL/GenBank/DDBJ databases">
        <title>Complete Genome Sequence of Bacillus thuringiensis type Strain ATCC 10792.</title>
        <authorList>
            <person name="Oh D.-H."/>
            <person name="Park B.-J."/>
            <person name="Shuai W."/>
            <person name="Chelliah R."/>
        </authorList>
    </citation>
    <scope>NUCLEOTIDE SEQUENCE [LARGE SCALE GENOMIC DNA]</scope>
    <source>
        <strain evidence="1 2">ATCC 10792</strain>
    </source>
</reference>
<accession>A0A1W6WHN3</accession>
<evidence type="ECO:0000313" key="2">
    <source>
        <dbReference type="Proteomes" id="UP000194143"/>
    </source>
</evidence>
<evidence type="ECO:0000313" key="1">
    <source>
        <dbReference type="EMBL" id="ARP55779.1"/>
    </source>
</evidence>
<dbReference type="RefSeq" id="WP_000875605.1">
    <property type="nucleotide sequence ID" value="NZ_CBCPLK010000009.1"/>
</dbReference>
<dbReference type="GeneID" id="67464913"/>
<dbReference type="PROSITE" id="PS51257">
    <property type="entry name" value="PROKAR_LIPOPROTEIN"/>
    <property type="match status" value="1"/>
</dbReference>
<organism evidence="1 2">
    <name type="scientific">Bacillus thuringiensis</name>
    <dbReference type="NCBI Taxonomy" id="1428"/>
    <lineage>
        <taxon>Bacteria</taxon>
        <taxon>Bacillati</taxon>
        <taxon>Bacillota</taxon>
        <taxon>Bacilli</taxon>
        <taxon>Bacillales</taxon>
        <taxon>Bacillaceae</taxon>
        <taxon>Bacillus</taxon>
        <taxon>Bacillus cereus group</taxon>
    </lineage>
</organism>
<dbReference type="EMBL" id="CP021061">
    <property type="protein sequence ID" value="ARP55779.1"/>
    <property type="molecule type" value="Genomic_DNA"/>
</dbReference>
<sequence length="235" mass="27213">MKYKKIIYIFFISLFIVGCQSEVSKANSVEEYIPSHLMNAEVTADIMTLEMDRDTRKKVEVITKKMSDHVKNDKEWYVNYISGHIDKQVKPYHPNFGITEEEYNFFRNAVENSSLSNTSDGKLQFKQKSNHEIEIVSSRNLELFQHLVIDTEKNIIKTSFGECQYVGEIKPSSEKRILGRVNGKQWMLQKENLIYLFSLGKLEGEDKSVMVISVKGIHEGKLISNEEVVEFRSIS</sequence>
<evidence type="ECO:0008006" key="3">
    <source>
        <dbReference type="Google" id="ProtNLM"/>
    </source>
</evidence>
<proteinExistence type="predicted"/>
<dbReference type="Proteomes" id="UP000194143">
    <property type="component" value="Chromosome"/>
</dbReference>
<dbReference type="AlphaFoldDB" id="A0A1W6WHN3"/>